<feature type="domain" description="HPt" evidence="2">
    <location>
        <begin position="5"/>
        <end position="111"/>
    </location>
</feature>
<evidence type="ECO:0000313" key="3">
    <source>
        <dbReference type="EMBL" id="PCI24283.1"/>
    </source>
</evidence>
<dbReference type="GO" id="GO:0000160">
    <property type="term" value="P:phosphorelay signal transduction system"/>
    <property type="evidence" value="ECO:0007669"/>
    <property type="project" value="InterPro"/>
</dbReference>
<evidence type="ECO:0000256" key="1">
    <source>
        <dbReference type="PROSITE-ProRule" id="PRU00110"/>
    </source>
</evidence>
<feature type="modified residue" description="Phosphohistidine" evidence="1">
    <location>
        <position position="54"/>
    </location>
</feature>
<dbReference type="InterPro" id="IPR008207">
    <property type="entry name" value="Sig_transdc_His_kin_Hpt_dom"/>
</dbReference>
<protein>
    <recommendedName>
        <fullName evidence="2">HPt domain-containing protein</fullName>
    </recommendedName>
</protein>
<sequence length="129" mass="14391">MLIDDEEFYQELLGDFLLESGENLQNLTQDIATLLTQGSEINLELVGRSRRSVHSIKGGAGFIGLTKINQLALAMEQVLERIFQGKLAIEATTFTLLQTGVSHLKNMVDNIEESNNYDIEESHNLLQAL</sequence>
<dbReference type="PANTHER" id="PTHR43395:SF1">
    <property type="entry name" value="CHEMOTAXIS PROTEIN CHEA"/>
    <property type="match status" value="1"/>
</dbReference>
<comment type="caution">
    <text evidence="3">The sequence shown here is derived from an EMBL/GenBank/DDBJ whole genome shotgun (WGS) entry which is preliminary data.</text>
</comment>
<proteinExistence type="predicted"/>
<dbReference type="SUPFAM" id="SSF47226">
    <property type="entry name" value="Histidine-containing phosphotransfer domain, HPT domain"/>
    <property type="match status" value="1"/>
</dbReference>
<dbReference type="AlphaFoldDB" id="A0A2A4SSH7"/>
<name>A0A2A4SSH7_9DELT</name>
<dbReference type="SMART" id="SM00073">
    <property type="entry name" value="HPT"/>
    <property type="match status" value="1"/>
</dbReference>
<dbReference type="EMBL" id="NVSR01000125">
    <property type="protein sequence ID" value="PCI24283.1"/>
    <property type="molecule type" value="Genomic_DNA"/>
</dbReference>
<dbReference type="Gene3D" id="1.20.120.160">
    <property type="entry name" value="HPT domain"/>
    <property type="match status" value="1"/>
</dbReference>
<evidence type="ECO:0000313" key="4">
    <source>
        <dbReference type="Proteomes" id="UP000218113"/>
    </source>
</evidence>
<organism evidence="3 4">
    <name type="scientific">SAR324 cluster bacterium</name>
    <dbReference type="NCBI Taxonomy" id="2024889"/>
    <lineage>
        <taxon>Bacteria</taxon>
        <taxon>Deltaproteobacteria</taxon>
        <taxon>SAR324 cluster</taxon>
    </lineage>
</organism>
<dbReference type="Pfam" id="PF01627">
    <property type="entry name" value="Hpt"/>
    <property type="match status" value="1"/>
</dbReference>
<accession>A0A2A4SSH7</accession>
<dbReference type="PROSITE" id="PS50894">
    <property type="entry name" value="HPT"/>
    <property type="match status" value="1"/>
</dbReference>
<dbReference type="InterPro" id="IPR036641">
    <property type="entry name" value="HPT_dom_sf"/>
</dbReference>
<evidence type="ECO:0000259" key="2">
    <source>
        <dbReference type="PROSITE" id="PS50894"/>
    </source>
</evidence>
<dbReference type="CDD" id="cd00088">
    <property type="entry name" value="HPT"/>
    <property type="match status" value="1"/>
</dbReference>
<keyword evidence="1" id="KW-0597">Phosphoprotein</keyword>
<reference evidence="4" key="1">
    <citation type="submission" date="2017-08" db="EMBL/GenBank/DDBJ databases">
        <title>A dynamic microbial community with high functional redundancy inhabits the cold, oxic subseafloor aquifer.</title>
        <authorList>
            <person name="Tully B.J."/>
            <person name="Wheat C.G."/>
            <person name="Glazer B.T."/>
            <person name="Huber J.A."/>
        </authorList>
    </citation>
    <scope>NUCLEOTIDE SEQUENCE [LARGE SCALE GENOMIC DNA]</scope>
</reference>
<dbReference type="Proteomes" id="UP000218113">
    <property type="component" value="Unassembled WGS sequence"/>
</dbReference>
<gene>
    <name evidence="3" type="ORF">COB67_11750</name>
</gene>
<dbReference type="InterPro" id="IPR051315">
    <property type="entry name" value="Bact_Chemotaxis_CheA"/>
</dbReference>
<dbReference type="PANTHER" id="PTHR43395">
    <property type="entry name" value="SENSOR HISTIDINE KINASE CHEA"/>
    <property type="match status" value="1"/>
</dbReference>